<evidence type="ECO:0000256" key="3">
    <source>
        <dbReference type="ARBA" id="ARBA00022656"/>
    </source>
</evidence>
<evidence type="ECO:0000313" key="12">
    <source>
        <dbReference type="RefSeq" id="XP_030384611.1"/>
    </source>
</evidence>
<evidence type="ECO:0000256" key="6">
    <source>
        <dbReference type="ARBA" id="ARBA00023157"/>
    </source>
</evidence>
<feature type="chain" id="PRO_5026886050" evidence="9">
    <location>
        <begin position="20"/>
        <end position="80"/>
    </location>
</feature>
<dbReference type="AlphaFoldDB" id="A0A6J2U7X7"/>
<accession>A0A6J2U7X7</accession>
<gene>
    <name evidence="12" type="primary">LOC115631902</name>
</gene>
<comment type="subcellular location">
    <subcellularLocation>
        <location evidence="1">Secreted</location>
    </subcellularLocation>
</comment>
<name>A0A6J2U7X7_DROLE</name>
<evidence type="ECO:0000256" key="2">
    <source>
        <dbReference type="ARBA" id="ARBA00022525"/>
    </source>
</evidence>
<dbReference type="SMART" id="SM00131">
    <property type="entry name" value="KU"/>
    <property type="match status" value="1"/>
</dbReference>
<sequence>MKSIGVICLLFALFGAALAWNLEEPICLLPPAVVGPCNARIERWTYNNRRCVRFYYGGCDGNDNNFITEENCKSICESQG</sequence>
<dbReference type="GO" id="GO:0004867">
    <property type="term" value="F:serine-type endopeptidase inhibitor activity"/>
    <property type="evidence" value="ECO:0007669"/>
    <property type="project" value="UniProtKB-KW"/>
</dbReference>
<keyword evidence="3" id="KW-0800">Toxin</keyword>
<evidence type="ECO:0000256" key="4">
    <source>
        <dbReference type="ARBA" id="ARBA00022690"/>
    </source>
</evidence>
<feature type="domain" description="BPTI/Kunitz inhibitor" evidence="10">
    <location>
        <begin position="27"/>
        <end position="76"/>
    </location>
</feature>
<dbReference type="PROSITE" id="PS00280">
    <property type="entry name" value="BPTI_KUNITZ_1"/>
    <property type="match status" value="1"/>
</dbReference>
<keyword evidence="8" id="KW-1203">Blood coagulation cascade inhibiting toxin</keyword>
<dbReference type="SUPFAM" id="SSF57362">
    <property type="entry name" value="BPTI-like"/>
    <property type="match status" value="1"/>
</dbReference>
<evidence type="ECO:0000256" key="5">
    <source>
        <dbReference type="ARBA" id="ARBA00022900"/>
    </source>
</evidence>
<keyword evidence="9" id="KW-0732">Signal</keyword>
<dbReference type="PRINTS" id="PR00759">
    <property type="entry name" value="BASICPTASE"/>
</dbReference>
<dbReference type="InterPro" id="IPR020901">
    <property type="entry name" value="Prtase_inh_Kunz-CS"/>
</dbReference>
<dbReference type="Proteomes" id="UP000504634">
    <property type="component" value="Unplaced"/>
</dbReference>
<keyword evidence="4 12" id="KW-0646">Protease inhibitor</keyword>
<proteinExistence type="predicted"/>
<feature type="signal peptide" evidence="9">
    <location>
        <begin position="1"/>
        <end position="19"/>
    </location>
</feature>
<dbReference type="PANTHER" id="PTHR10083">
    <property type="entry name" value="KUNITZ-TYPE PROTEASE INHIBITOR-RELATED"/>
    <property type="match status" value="1"/>
</dbReference>
<evidence type="ECO:0000259" key="10">
    <source>
        <dbReference type="PROSITE" id="PS50279"/>
    </source>
</evidence>
<dbReference type="RefSeq" id="XP_030384611.1">
    <property type="nucleotide sequence ID" value="XM_030528751.1"/>
</dbReference>
<dbReference type="GO" id="GO:0090729">
    <property type="term" value="F:toxin activity"/>
    <property type="evidence" value="ECO:0007669"/>
    <property type="project" value="UniProtKB-KW"/>
</dbReference>
<evidence type="ECO:0000256" key="9">
    <source>
        <dbReference type="SAM" id="SignalP"/>
    </source>
</evidence>
<keyword evidence="6" id="KW-1015">Disulfide bond</keyword>
<dbReference type="PANTHER" id="PTHR10083:SF376">
    <property type="entry name" value="SERINE PEPTIDASE INHIBITOR, KUNITZ TYPE, 3"/>
    <property type="match status" value="1"/>
</dbReference>
<evidence type="ECO:0000256" key="8">
    <source>
        <dbReference type="ARBA" id="ARBA00034146"/>
    </source>
</evidence>
<organism evidence="11 12">
    <name type="scientific">Drosophila lebanonensis</name>
    <name type="common">Fruit fly</name>
    <name type="synonym">Scaptodrosophila lebanonensis</name>
    <dbReference type="NCBI Taxonomy" id="7225"/>
    <lineage>
        <taxon>Eukaryota</taxon>
        <taxon>Metazoa</taxon>
        <taxon>Ecdysozoa</taxon>
        <taxon>Arthropoda</taxon>
        <taxon>Hexapoda</taxon>
        <taxon>Insecta</taxon>
        <taxon>Pterygota</taxon>
        <taxon>Neoptera</taxon>
        <taxon>Endopterygota</taxon>
        <taxon>Diptera</taxon>
        <taxon>Brachycera</taxon>
        <taxon>Muscomorpha</taxon>
        <taxon>Ephydroidea</taxon>
        <taxon>Drosophilidae</taxon>
        <taxon>Scaptodrosophila</taxon>
    </lineage>
</organism>
<dbReference type="GO" id="GO:0005615">
    <property type="term" value="C:extracellular space"/>
    <property type="evidence" value="ECO:0007669"/>
    <property type="project" value="TreeGrafter"/>
</dbReference>
<keyword evidence="5 12" id="KW-0722">Serine protease inhibitor</keyword>
<keyword evidence="11" id="KW-1185">Reference proteome</keyword>
<protein>
    <submittedName>
        <fullName evidence="12">Kunitz-type serine protease inhibitor HCRG2-like</fullName>
    </submittedName>
</protein>
<evidence type="ECO:0000256" key="7">
    <source>
        <dbReference type="ARBA" id="ARBA00023240"/>
    </source>
</evidence>
<dbReference type="InterPro" id="IPR036880">
    <property type="entry name" value="Kunitz_BPTI_sf"/>
</dbReference>
<keyword evidence="2" id="KW-0964">Secreted</keyword>
<dbReference type="FunFam" id="4.10.410.10:FF:000020">
    <property type="entry name" value="Collagen, type VI, alpha 3"/>
    <property type="match status" value="1"/>
</dbReference>
<evidence type="ECO:0000313" key="11">
    <source>
        <dbReference type="Proteomes" id="UP000504634"/>
    </source>
</evidence>
<keyword evidence="7" id="KW-1199">Hemostasis impairing toxin</keyword>
<dbReference type="Gene3D" id="4.10.410.10">
    <property type="entry name" value="Pancreatic trypsin inhibitor Kunitz domain"/>
    <property type="match status" value="1"/>
</dbReference>
<dbReference type="InterPro" id="IPR050098">
    <property type="entry name" value="TFPI/VKTCI-like"/>
</dbReference>
<dbReference type="InterPro" id="IPR002223">
    <property type="entry name" value="Kunitz_BPTI"/>
</dbReference>
<dbReference type="OrthoDB" id="4473401at2759"/>
<dbReference type="GeneID" id="115631902"/>
<dbReference type="Pfam" id="PF00014">
    <property type="entry name" value="Kunitz_BPTI"/>
    <property type="match status" value="1"/>
</dbReference>
<reference evidence="12" key="1">
    <citation type="submission" date="2025-08" db="UniProtKB">
        <authorList>
            <consortium name="RefSeq"/>
        </authorList>
    </citation>
    <scope>IDENTIFICATION</scope>
    <source>
        <strain evidence="12">11010-0011.00</strain>
        <tissue evidence="12">Whole body</tissue>
    </source>
</reference>
<dbReference type="PROSITE" id="PS50279">
    <property type="entry name" value="BPTI_KUNITZ_2"/>
    <property type="match status" value="1"/>
</dbReference>
<evidence type="ECO:0000256" key="1">
    <source>
        <dbReference type="ARBA" id="ARBA00004613"/>
    </source>
</evidence>